<keyword evidence="14" id="KW-0732">Signal</keyword>
<dbReference type="GO" id="GO:0006487">
    <property type="term" value="P:protein N-linked glycosylation"/>
    <property type="evidence" value="ECO:0007669"/>
    <property type="project" value="UniProtKB-UniRule"/>
</dbReference>
<dbReference type="InterPro" id="IPR038518">
    <property type="entry name" value="Glyco_hydro_63N_sf"/>
</dbReference>
<gene>
    <name evidence="17" type="ORF">EJ04DRAFT_488360</name>
</gene>
<dbReference type="Gene3D" id="1.50.10.10">
    <property type="match status" value="1"/>
</dbReference>
<feature type="chain" id="PRO_5040322865" description="Mannosyl-oligosaccharide glucosidase" evidence="14">
    <location>
        <begin position="23"/>
        <end position="828"/>
    </location>
</feature>
<dbReference type="GO" id="GO:0005789">
    <property type="term" value="C:endoplasmic reticulum membrane"/>
    <property type="evidence" value="ECO:0007669"/>
    <property type="project" value="UniProtKB-SubCell"/>
</dbReference>
<dbReference type="PANTHER" id="PTHR10412">
    <property type="entry name" value="MANNOSYL-OLIGOSACCHARIDE GLUCOSIDASE"/>
    <property type="match status" value="1"/>
</dbReference>
<dbReference type="InterPro" id="IPR008928">
    <property type="entry name" value="6-hairpin_glycosidase_sf"/>
</dbReference>
<evidence type="ECO:0000256" key="6">
    <source>
        <dbReference type="ARBA" id="ARBA00022968"/>
    </source>
</evidence>
<evidence type="ECO:0000256" key="13">
    <source>
        <dbReference type="RuleBase" id="RU369107"/>
    </source>
</evidence>
<comment type="function">
    <text evidence="12">Cleaves the distal alpha 1,2-linked glucose residue from the Glc(3)Man(9)GlcNAc(2) oligosaccharide precursor.</text>
</comment>
<keyword evidence="7 12" id="KW-1133">Transmembrane helix</keyword>
<evidence type="ECO:0000256" key="2">
    <source>
        <dbReference type="ARBA" id="ARBA00010833"/>
    </source>
</evidence>
<comment type="pathway">
    <text evidence="13">Glycan metabolism; N-glycan degradation.</text>
</comment>
<protein>
    <recommendedName>
        <fullName evidence="11 12">Mannosyl-oligosaccharide glucosidase</fullName>
        <ecNumber evidence="11 12">3.2.1.106</ecNumber>
    </recommendedName>
    <alternativeName>
        <fullName evidence="13">Glucosidase I</fullName>
    </alternativeName>
</protein>
<feature type="signal peptide" evidence="14">
    <location>
        <begin position="1"/>
        <end position="22"/>
    </location>
</feature>
<keyword evidence="18" id="KW-1185">Reference proteome</keyword>
<dbReference type="AlphaFoldDB" id="A0A9P4R0S7"/>
<keyword evidence="6" id="KW-0735">Signal-anchor</keyword>
<evidence type="ECO:0000256" key="7">
    <source>
        <dbReference type="ARBA" id="ARBA00022989"/>
    </source>
</evidence>
<dbReference type="PANTHER" id="PTHR10412:SF11">
    <property type="entry name" value="MANNOSYL-OLIGOSACCHARIDE GLUCOSIDASE"/>
    <property type="match status" value="1"/>
</dbReference>
<sequence length="828" mass="93818">MHLAVSVVWAFVSLLVPALTVAQTLVKNNASLQWGPYRPNLYLGIRPRAPKSLLTGLMWGQLEAGPRGLRHTCEQNDGTTYGWTAYDARHGGTQTINDTTSMLDLTTEFVKLYEGQSAGNFGLRVRGIPRPDAPADLRTSIIFYVGMEALASCEECRLEATADQREHGDDKWIDSASIHVKHPELGVGTVHIPNPMDPQRNGRTEMSSTPTSFAIKSVNVTEDKIWQGKEAYMDMLLEGPGTPEMPPPNESGPANMHFVQFVFQGNFEFDVLYSFQQATRAITPAELTREFEDALSSITTRFSTVFAPKAPFDDDLYSTFGQSLLSNLLGGLGYFDGESLVDDSNAPEYEETSPQFWDKVSAAQQRTKPQLKGPSQLLSHVPSRSVFPRGFLWDEGFHLLPVLDWDADLALEVLHSWLSLMDEDGWIAREQILGAEARSRVPEDFQVQLPHIANPPTLFWIVSRYVKMLEGDIMYTGRNSVYLTEPDASKALLAELFPLLERHYLWFRKTQSGDVEAHSQPHVSLDEGYRWRGRKPGFNFASGLDDYPRPEPPDVSELHVDALAWVGLMAKTLSQVTNYLLSAQDYIAYETHYKNICHNIDALHWSAKEGRYCDTRIWEAVHDYSCTPGYISLLPFMLGFTGPSHPSLNATLNLIHDPAHLWTPYGVRSLSPTSSRYGTDDNYWRSPIWINMNYLLIEQLLVLATSPGPLQERCRQIYNELRKNVVDTVYTSWIDTGFAWEQYDDRSGKGKRTQGFTGWTALVVKIMAWPNLEEEQWRYGNFGSLLTEAKEHKKWGAGSIILVILLTGVIWVYRRRFARMFRNIGRHR</sequence>
<evidence type="ECO:0000256" key="4">
    <source>
        <dbReference type="ARBA" id="ARBA00022801"/>
    </source>
</evidence>
<evidence type="ECO:0000313" key="18">
    <source>
        <dbReference type="Proteomes" id="UP000799444"/>
    </source>
</evidence>
<keyword evidence="8 12" id="KW-0472">Membrane</keyword>
<dbReference type="Proteomes" id="UP000799444">
    <property type="component" value="Unassembled WGS sequence"/>
</dbReference>
<dbReference type="Pfam" id="PF03200">
    <property type="entry name" value="Glyco_hydro_63"/>
    <property type="match status" value="1"/>
</dbReference>
<keyword evidence="4 12" id="KW-0378">Hydrolase</keyword>
<comment type="caution">
    <text evidence="17">The sequence shown here is derived from an EMBL/GenBank/DDBJ whole genome shotgun (WGS) entry which is preliminary data.</text>
</comment>
<keyword evidence="3 12" id="KW-0812">Transmembrane</keyword>
<dbReference type="EC" id="3.2.1.106" evidence="11 12"/>
<keyword evidence="5 12" id="KW-0256">Endoplasmic reticulum</keyword>
<comment type="subcellular location">
    <subcellularLocation>
        <location evidence="1 12">Endoplasmic reticulum membrane</location>
        <topology evidence="1 12">Single-pass type II membrane protein</topology>
    </subcellularLocation>
</comment>
<keyword evidence="9 13" id="KW-0325">Glycoprotein</keyword>
<dbReference type="GO" id="GO:0009311">
    <property type="term" value="P:oligosaccharide metabolic process"/>
    <property type="evidence" value="ECO:0007669"/>
    <property type="project" value="UniProtKB-UniRule"/>
</dbReference>
<evidence type="ECO:0000256" key="3">
    <source>
        <dbReference type="ARBA" id="ARBA00022692"/>
    </source>
</evidence>
<evidence type="ECO:0000259" key="16">
    <source>
        <dbReference type="Pfam" id="PF16923"/>
    </source>
</evidence>
<evidence type="ECO:0000256" key="14">
    <source>
        <dbReference type="SAM" id="SignalP"/>
    </source>
</evidence>
<proteinExistence type="inferred from homology"/>
<dbReference type="OrthoDB" id="410058at2759"/>
<evidence type="ECO:0000256" key="8">
    <source>
        <dbReference type="ARBA" id="ARBA00023136"/>
    </source>
</evidence>
<feature type="domain" description="Glycosyl hydrolase family 63 N-terminal" evidence="16">
    <location>
        <begin position="31"/>
        <end position="236"/>
    </location>
</feature>
<dbReference type="Gene3D" id="2.70.98.110">
    <property type="entry name" value="Glycosyl hydrolase family 63, N-terminal domain"/>
    <property type="match status" value="1"/>
</dbReference>
<evidence type="ECO:0000256" key="12">
    <source>
        <dbReference type="RuleBase" id="RU368089"/>
    </source>
</evidence>
<dbReference type="InterPro" id="IPR031335">
    <property type="entry name" value="Glyco_hydro_63_C"/>
</dbReference>
<keyword evidence="10 12" id="KW-0326">Glycosidase</keyword>
<evidence type="ECO:0000259" key="15">
    <source>
        <dbReference type="Pfam" id="PF03200"/>
    </source>
</evidence>
<dbReference type="GO" id="GO:0004573">
    <property type="term" value="F:Glc3Man9GlcNAc2 oligosaccharide glucosidase activity"/>
    <property type="evidence" value="ECO:0007669"/>
    <property type="project" value="UniProtKB-UniRule"/>
</dbReference>
<dbReference type="EMBL" id="ML996117">
    <property type="protein sequence ID" value="KAF2737328.1"/>
    <property type="molecule type" value="Genomic_DNA"/>
</dbReference>
<dbReference type="InterPro" id="IPR031631">
    <property type="entry name" value="Glyco_hydro_63N"/>
</dbReference>
<evidence type="ECO:0000313" key="17">
    <source>
        <dbReference type="EMBL" id="KAF2737328.1"/>
    </source>
</evidence>
<comment type="similarity">
    <text evidence="2 12">Belongs to the glycosyl hydrolase 63 family.</text>
</comment>
<evidence type="ECO:0000256" key="5">
    <source>
        <dbReference type="ARBA" id="ARBA00022824"/>
    </source>
</evidence>
<dbReference type="SUPFAM" id="SSF48208">
    <property type="entry name" value="Six-hairpin glycosidases"/>
    <property type="match status" value="1"/>
</dbReference>
<dbReference type="Pfam" id="PF16923">
    <property type="entry name" value="Glyco_hydro_63N"/>
    <property type="match status" value="1"/>
</dbReference>
<feature type="domain" description="Glycosyl hydrolase family 63 C-terminal" evidence="15">
    <location>
        <begin position="283"/>
        <end position="768"/>
    </location>
</feature>
<evidence type="ECO:0000256" key="9">
    <source>
        <dbReference type="ARBA" id="ARBA00023180"/>
    </source>
</evidence>
<organism evidence="17 18">
    <name type="scientific">Polyplosphaeria fusca</name>
    <dbReference type="NCBI Taxonomy" id="682080"/>
    <lineage>
        <taxon>Eukaryota</taxon>
        <taxon>Fungi</taxon>
        <taxon>Dikarya</taxon>
        <taxon>Ascomycota</taxon>
        <taxon>Pezizomycotina</taxon>
        <taxon>Dothideomycetes</taxon>
        <taxon>Pleosporomycetidae</taxon>
        <taxon>Pleosporales</taxon>
        <taxon>Tetraplosphaeriaceae</taxon>
        <taxon>Polyplosphaeria</taxon>
    </lineage>
</organism>
<dbReference type="InterPro" id="IPR004888">
    <property type="entry name" value="Glycoside_hydrolase_63"/>
</dbReference>
<comment type="catalytic activity">
    <reaction evidence="12">
        <text>N(4)-(alpha-D-Glc-(1-&gt;2)-alpha-D-Glc-(1-&gt;3)-alpha-D-Glc-(1-&gt;3)-alpha-D-Man-(1-&gt;2)-alpha-D-Man-(1-&gt;2)-alpha-D-Man-(1-&gt;3)-[alpha-D-Man-(1-&gt;2)-alpha-D-Man-(1-&gt;3)-[alpha-D-Man-(1-&gt;2)-alpha-D-Man-(1-&gt;6)]-alpha-D-Man-(1-&gt;6)]-beta-D-Man-(1-&gt;4)-beta-D-GlcNAc-(1-&gt;4)-beta-D-GlcNAc)-L-asparaginyl-[protein] + H2O = N(4)-(alpha-D-Glc-(1-&gt;3)-alpha-D-Glc-(1-&gt;3)-alpha-D-Man-(1-&gt;2)-alpha-D-Man-(1-&gt;2)-alpha-D-Man-(1-&gt;3)-[alpha-D-Man-(1-&gt;2)-alpha-D-Man-(1-&gt;3)-[alpha-D-Man-(1-&gt;2)-alpha-D-Man-(1-&gt;6)]-alpha-D-Man-(1-&gt;6)]-beta-D-Man-(1-&gt;4)-beta-D-GlcNAc-(1-&gt;4)-beta-D-GlcNAc)-L-asparaginyl-[protein] + beta-D-glucose</text>
        <dbReference type="Rhea" id="RHEA:55988"/>
        <dbReference type="Rhea" id="RHEA-COMP:12806"/>
        <dbReference type="Rhea" id="RHEA-COMP:14355"/>
        <dbReference type="ChEBI" id="CHEBI:15377"/>
        <dbReference type="ChEBI" id="CHEBI:15903"/>
        <dbReference type="ChEBI" id="CHEBI:59082"/>
        <dbReference type="ChEBI" id="CHEBI:132537"/>
        <dbReference type="EC" id="3.2.1.106"/>
    </reaction>
</comment>
<feature type="transmembrane region" description="Helical" evidence="12">
    <location>
        <begin position="795"/>
        <end position="813"/>
    </location>
</feature>
<name>A0A9P4R0S7_9PLEO</name>
<evidence type="ECO:0000256" key="1">
    <source>
        <dbReference type="ARBA" id="ARBA00004648"/>
    </source>
</evidence>
<accession>A0A9P4R0S7</accession>
<reference evidence="17" key="1">
    <citation type="journal article" date="2020" name="Stud. Mycol.">
        <title>101 Dothideomycetes genomes: a test case for predicting lifestyles and emergence of pathogens.</title>
        <authorList>
            <person name="Haridas S."/>
            <person name="Albert R."/>
            <person name="Binder M."/>
            <person name="Bloem J."/>
            <person name="Labutti K."/>
            <person name="Salamov A."/>
            <person name="Andreopoulos B."/>
            <person name="Baker S."/>
            <person name="Barry K."/>
            <person name="Bills G."/>
            <person name="Bluhm B."/>
            <person name="Cannon C."/>
            <person name="Castanera R."/>
            <person name="Culley D."/>
            <person name="Daum C."/>
            <person name="Ezra D."/>
            <person name="Gonzalez J."/>
            <person name="Henrissat B."/>
            <person name="Kuo A."/>
            <person name="Liang C."/>
            <person name="Lipzen A."/>
            <person name="Lutzoni F."/>
            <person name="Magnuson J."/>
            <person name="Mondo S."/>
            <person name="Nolan M."/>
            <person name="Ohm R."/>
            <person name="Pangilinan J."/>
            <person name="Park H.-J."/>
            <person name="Ramirez L."/>
            <person name="Alfaro M."/>
            <person name="Sun H."/>
            <person name="Tritt A."/>
            <person name="Yoshinaga Y."/>
            <person name="Zwiers L.-H."/>
            <person name="Turgeon B."/>
            <person name="Goodwin S."/>
            <person name="Spatafora J."/>
            <person name="Crous P."/>
            <person name="Grigoriev I."/>
        </authorList>
    </citation>
    <scope>NUCLEOTIDE SEQUENCE</scope>
    <source>
        <strain evidence="17">CBS 125425</strain>
    </source>
</reference>
<dbReference type="InterPro" id="IPR012341">
    <property type="entry name" value="6hp_glycosidase-like_sf"/>
</dbReference>
<evidence type="ECO:0000256" key="10">
    <source>
        <dbReference type="ARBA" id="ARBA00023295"/>
    </source>
</evidence>
<evidence type="ECO:0000256" key="11">
    <source>
        <dbReference type="ARBA" id="ARBA00038888"/>
    </source>
</evidence>